<name>A0ABX7I1U9_9BACT</name>
<dbReference type="InterPro" id="IPR008756">
    <property type="entry name" value="Peptidase_M56"/>
</dbReference>
<evidence type="ECO:0000313" key="3">
    <source>
        <dbReference type="EMBL" id="QRR00056.1"/>
    </source>
</evidence>
<gene>
    <name evidence="3" type="ORF">HWI92_03570</name>
</gene>
<dbReference type="RefSeq" id="WP_204660816.1">
    <property type="nucleotide sequence ID" value="NZ_CP056775.1"/>
</dbReference>
<feature type="domain" description="Peptidase M56" evidence="2">
    <location>
        <begin position="115"/>
        <end position="225"/>
    </location>
</feature>
<dbReference type="Proteomes" id="UP000612680">
    <property type="component" value="Chromosome"/>
</dbReference>
<dbReference type="InterPro" id="IPR052173">
    <property type="entry name" value="Beta-lactam_resp_regulator"/>
</dbReference>
<keyword evidence="4" id="KW-1185">Reference proteome</keyword>
<feature type="transmembrane region" description="Helical" evidence="1">
    <location>
        <begin position="58"/>
        <end position="79"/>
    </location>
</feature>
<feature type="transmembrane region" description="Helical" evidence="1">
    <location>
        <begin position="100"/>
        <end position="119"/>
    </location>
</feature>
<feature type="transmembrane region" description="Helical" evidence="1">
    <location>
        <begin position="236"/>
        <end position="254"/>
    </location>
</feature>
<protein>
    <recommendedName>
        <fullName evidence="2">Peptidase M56 domain-containing protein</fullName>
    </recommendedName>
</protein>
<keyword evidence="1" id="KW-0472">Membrane</keyword>
<keyword evidence="1" id="KW-0812">Transmembrane</keyword>
<reference evidence="3 4" key="1">
    <citation type="submission" date="2020-06" db="EMBL/GenBank/DDBJ databases">
        <title>Dyadobacter sandarakinus sp. nov., isolated from the soil of the Arctic Yellow River Station.</title>
        <authorList>
            <person name="Zhang Y."/>
            <person name="Peng F."/>
        </authorList>
    </citation>
    <scope>NUCLEOTIDE SEQUENCE [LARGE SCALE GENOMIC DNA]</scope>
    <source>
        <strain evidence="3 4">Q3-56</strain>
    </source>
</reference>
<dbReference type="EMBL" id="CP056775">
    <property type="protein sequence ID" value="QRR00056.1"/>
    <property type="molecule type" value="Genomic_DNA"/>
</dbReference>
<accession>A0ABX7I1U9</accession>
<evidence type="ECO:0000313" key="4">
    <source>
        <dbReference type="Proteomes" id="UP000612680"/>
    </source>
</evidence>
<organism evidence="3 4">
    <name type="scientific">Dyadobacter sandarakinus</name>
    <dbReference type="NCBI Taxonomy" id="2747268"/>
    <lineage>
        <taxon>Bacteria</taxon>
        <taxon>Pseudomonadati</taxon>
        <taxon>Bacteroidota</taxon>
        <taxon>Cytophagia</taxon>
        <taxon>Cytophagales</taxon>
        <taxon>Spirosomataceae</taxon>
        <taxon>Dyadobacter</taxon>
    </lineage>
</organism>
<dbReference type="PANTHER" id="PTHR34978:SF3">
    <property type="entry name" value="SLR0241 PROTEIN"/>
    <property type="match status" value="1"/>
</dbReference>
<evidence type="ECO:0000256" key="1">
    <source>
        <dbReference type="SAM" id="Phobius"/>
    </source>
</evidence>
<sequence>MAALALSLGVPLISLDLSLPENVNTNISESHSFQIPVNVPRQITSAVIDNNTDTPAAIWHYIPHLLALVSLVLLIRYAWNILVILRLKSRCNSTVFEKANLILVPGATVTYTFLNNIFLPENSYRHQAVRDEVLTHELAHARQLHSLDILLTELVQALFWFNPFLFFYRKAIRINHEFLADEAVLIKYPDVRSYQLLLLNAIALNSNLHFTSSFNYSITKKRLAMMTAIKNRKGQYVKQCAIAILMIALTFIFSDKTYSQTGKPEPSPTARQVPAGTGLAQDKYDEFFGTISKHTTIVTQKSGRTSEAVTMPVEVENHVFSLYEQMSKQQQQAVRDSDIVIFQMDIPVKKAPDAAMFENWKKPTVFGIWINERHVPNTDLNKYKASDIAEYSLSKLYGKALKGRSYKYQLDLMTNDYFDKTFDDRVHNRVVIGKMIRFETKPKRASK</sequence>
<proteinExistence type="predicted"/>
<evidence type="ECO:0000259" key="2">
    <source>
        <dbReference type="Pfam" id="PF05569"/>
    </source>
</evidence>
<dbReference type="Pfam" id="PF05569">
    <property type="entry name" value="Peptidase_M56"/>
    <property type="match status" value="1"/>
</dbReference>
<keyword evidence="1" id="KW-1133">Transmembrane helix</keyword>
<feature type="transmembrane region" description="Helical" evidence="1">
    <location>
        <begin position="149"/>
        <end position="168"/>
    </location>
</feature>
<dbReference type="PANTHER" id="PTHR34978">
    <property type="entry name" value="POSSIBLE SENSOR-TRANSDUCER PROTEIN BLAR"/>
    <property type="match status" value="1"/>
</dbReference>